<dbReference type="EC" id="6.3.2.9" evidence="7 8"/>
<dbReference type="PANTHER" id="PTHR43692:SF1">
    <property type="entry name" value="UDP-N-ACETYLMURAMOYLALANINE--D-GLUTAMATE LIGASE"/>
    <property type="match status" value="1"/>
</dbReference>
<evidence type="ECO:0000313" key="12">
    <source>
        <dbReference type="Proteomes" id="UP000824156"/>
    </source>
</evidence>
<comment type="catalytic activity">
    <reaction evidence="7 8">
        <text>UDP-N-acetyl-alpha-D-muramoyl-L-alanine + D-glutamate + ATP = UDP-N-acetyl-alpha-D-muramoyl-L-alanyl-D-glutamate + ADP + phosphate + H(+)</text>
        <dbReference type="Rhea" id="RHEA:16429"/>
        <dbReference type="ChEBI" id="CHEBI:15378"/>
        <dbReference type="ChEBI" id="CHEBI:29986"/>
        <dbReference type="ChEBI" id="CHEBI:30616"/>
        <dbReference type="ChEBI" id="CHEBI:43474"/>
        <dbReference type="ChEBI" id="CHEBI:83898"/>
        <dbReference type="ChEBI" id="CHEBI:83900"/>
        <dbReference type="ChEBI" id="CHEBI:456216"/>
        <dbReference type="EC" id="6.3.2.9"/>
    </reaction>
</comment>
<evidence type="ECO:0000256" key="1">
    <source>
        <dbReference type="ARBA" id="ARBA00004496"/>
    </source>
</evidence>
<feature type="domain" description="Mur ligase central" evidence="10">
    <location>
        <begin position="118"/>
        <end position="300"/>
    </location>
</feature>
<dbReference type="HAMAP" id="MF_00639">
    <property type="entry name" value="MurD"/>
    <property type="match status" value="1"/>
</dbReference>
<keyword evidence="7 8" id="KW-0132">Cell division</keyword>
<evidence type="ECO:0000313" key="11">
    <source>
        <dbReference type="EMBL" id="HIX55659.1"/>
    </source>
</evidence>
<keyword evidence="3 7" id="KW-0963">Cytoplasm</keyword>
<comment type="pathway">
    <text evidence="2 7 8">Cell wall biogenesis; peptidoglycan biosynthesis.</text>
</comment>
<dbReference type="Gene3D" id="3.90.190.20">
    <property type="entry name" value="Mur ligase, C-terminal domain"/>
    <property type="match status" value="1"/>
</dbReference>
<evidence type="ECO:0000256" key="4">
    <source>
        <dbReference type="ARBA" id="ARBA00022598"/>
    </source>
</evidence>
<comment type="function">
    <text evidence="7 8">Cell wall formation. Catalyzes the addition of glutamate to the nucleotide precursor UDP-N-acetylmuramoyl-L-alanine (UMA).</text>
</comment>
<dbReference type="InterPro" id="IPR036565">
    <property type="entry name" value="Mur-like_cat_sf"/>
</dbReference>
<dbReference type="Pfam" id="PF02875">
    <property type="entry name" value="Mur_ligase_C"/>
    <property type="match status" value="1"/>
</dbReference>
<dbReference type="SUPFAM" id="SSF53244">
    <property type="entry name" value="MurD-like peptide ligases, peptide-binding domain"/>
    <property type="match status" value="1"/>
</dbReference>
<comment type="caution">
    <text evidence="11">The sequence shown here is derived from an EMBL/GenBank/DDBJ whole genome shotgun (WGS) entry which is preliminary data.</text>
</comment>
<keyword evidence="7 8" id="KW-0961">Cell wall biogenesis/degradation</keyword>
<dbReference type="Pfam" id="PF08245">
    <property type="entry name" value="Mur_ligase_M"/>
    <property type="match status" value="1"/>
</dbReference>
<dbReference type="GO" id="GO:0051301">
    <property type="term" value="P:cell division"/>
    <property type="evidence" value="ECO:0007669"/>
    <property type="project" value="UniProtKB-KW"/>
</dbReference>
<dbReference type="SUPFAM" id="SSF51984">
    <property type="entry name" value="MurCD N-terminal domain"/>
    <property type="match status" value="1"/>
</dbReference>
<dbReference type="Gene3D" id="3.40.1190.10">
    <property type="entry name" value="Mur-like, catalytic domain"/>
    <property type="match status" value="1"/>
</dbReference>
<keyword evidence="7 8" id="KW-0573">Peptidoglycan synthesis</keyword>
<evidence type="ECO:0000256" key="5">
    <source>
        <dbReference type="ARBA" id="ARBA00022741"/>
    </source>
</evidence>
<keyword evidence="7 8" id="KW-0133">Cell shape</keyword>
<evidence type="ECO:0000256" key="6">
    <source>
        <dbReference type="ARBA" id="ARBA00022840"/>
    </source>
</evidence>
<organism evidence="11 12">
    <name type="scientific">Candidatus Sphingobacterium stercoripullorum</name>
    <dbReference type="NCBI Taxonomy" id="2838759"/>
    <lineage>
        <taxon>Bacteria</taxon>
        <taxon>Pseudomonadati</taxon>
        <taxon>Bacteroidota</taxon>
        <taxon>Sphingobacteriia</taxon>
        <taxon>Sphingobacteriales</taxon>
        <taxon>Sphingobacteriaceae</taxon>
        <taxon>Sphingobacterium</taxon>
    </lineage>
</organism>
<dbReference type="GO" id="GO:0008764">
    <property type="term" value="F:UDP-N-acetylmuramoylalanine-D-glutamate ligase activity"/>
    <property type="evidence" value="ECO:0007669"/>
    <property type="project" value="UniProtKB-UniRule"/>
</dbReference>
<accession>A0A9D2B084</accession>
<feature type="domain" description="Mur ligase C-terminal" evidence="9">
    <location>
        <begin position="323"/>
        <end position="436"/>
    </location>
</feature>
<dbReference type="AlphaFoldDB" id="A0A9D2B084"/>
<comment type="subcellular location">
    <subcellularLocation>
        <location evidence="1 7 8">Cytoplasm</location>
    </subcellularLocation>
</comment>
<keyword evidence="7 8" id="KW-0131">Cell cycle</keyword>
<keyword evidence="6 7" id="KW-0067">ATP-binding</keyword>
<evidence type="ECO:0000256" key="8">
    <source>
        <dbReference type="RuleBase" id="RU003664"/>
    </source>
</evidence>
<evidence type="ECO:0000256" key="3">
    <source>
        <dbReference type="ARBA" id="ARBA00022490"/>
    </source>
</evidence>
<name>A0A9D2B084_9SPHI</name>
<reference evidence="11" key="2">
    <citation type="submission" date="2021-04" db="EMBL/GenBank/DDBJ databases">
        <authorList>
            <person name="Gilroy R."/>
        </authorList>
    </citation>
    <scope>NUCLEOTIDE SEQUENCE</scope>
    <source>
        <strain evidence="11">1719</strain>
    </source>
</reference>
<dbReference type="InterPro" id="IPR005762">
    <property type="entry name" value="MurD"/>
</dbReference>
<proteinExistence type="inferred from homology"/>
<keyword evidence="5 7" id="KW-0547">Nucleotide-binding</keyword>
<comment type="similarity">
    <text evidence="7">Belongs to the MurCDEF family.</text>
</comment>
<dbReference type="SUPFAM" id="SSF53623">
    <property type="entry name" value="MurD-like peptide ligases, catalytic domain"/>
    <property type="match status" value="1"/>
</dbReference>
<dbReference type="GO" id="GO:0008360">
    <property type="term" value="P:regulation of cell shape"/>
    <property type="evidence" value="ECO:0007669"/>
    <property type="project" value="UniProtKB-KW"/>
</dbReference>
<dbReference type="InterPro" id="IPR036615">
    <property type="entry name" value="Mur_ligase_C_dom_sf"/>
</dbReference>
<dbReference type="GO" id="GO:0005524">
    <property type="term" value="F:ATP binding"/>
    <property type="evidence" value="ECO:0007669"/>
    <property type="project" value="UniProtKB-UniRule"/>
</dbReference>
<dbReference type="GO" id="GO:0009252">
    <property type="term" value="P:peptidoglycan biosynthetic process"/>
    <property type="evidence" value="ECO:0007669"/>
    <property type="project" value="UniProtKB-UniRule"/>
</dbReference>
<keyword evidence="4 7" id="KW-0436">Ligase</keyword>
<dbReference type="EMBL" id="DXEZ01000327">
    <property type="protein sequence ID" value="HIX55659.1"/>
    <property type="molecule type" value="Genomic_DNA"/>
</dbReference>
<dbReference type="Proteomes" id="UP000824156">
    <property type="component" value="Unassembled WGS sequence"/>
</dbReference>
<dbReference type="PANTHER" id="PTHR43692">
    <property type="entry name" value="UDP-N-ACETYLMURAMOYLALANINE--D-GLUTAMATE LIGASE"/>
    <property type="match status" value="1"/>
</dbReference>
<dbReference type="GO" id="GO:0005737">
    <property type="term" value="C:cytoplasm"/>
    <property type="evidence" value="ECO:0007669"/>
    <property type="project" value="UniProtKB-SubCell"/>
</dbReference>
<dbReference type="Pfam" id="PF21799">
    <property type="entry name" value="MurD-like_N"/>
    <property type="match status" value="1"/>
</dbReference>
<protein>
    <recommendedName>
        <fullName evidence="7 8">UDP-N-acetylmuramoylalanine--D-glutamate ligase</fullName>
        <ecNumber evidence="7 8">6.3.2.9</ecNumber>
    </recommendedName>
    <alternativeName>
        <fullName evidence="7">D-glutamic acid-adding enzyme</fullName>
    </alternativeName>
    <alternativeName>
        <fullName evidence="7">UDP-N-acetylmuramoyl-L-alanyl-D-glutamate synthetase</fullName>
    </alternativeName>
</protein>
<evidence type="ECO:0000259" key="10">
    <source>
        <dbReference type="Pfam" id="PF08245"/>
    </source>
</evidence>
<sequence>MGNFAKTYYPQSGSLVVLGAGESGVGAAVLAKDQGFQVWVSDKGKVSSHYQYILEQEGIPYEEEQHTLTKVLAADLIIKSPGIPNYVEVLQQARSAGIPVISEIEFAAQYTDAVLIAITGSNGKTTTSMLTHYILTNAGSHVGLAGNVGYSFAYQVARNPSDTYVLELSSFMLEDMHHFRAHIAVLLNITPDHLDRYNGSLEEYNAAKFRILQNLTSDDYFIYCVDDKEILKGLEKHHTPAQQLKFSVFQEVLMGAYLNKEENKLVMNTPNNNEEFEMKLEDLSLQGTHNVYNNMAAGLVAKVQELRNKTMRDSMSSYVNVEHRLEHVACIGGVNYINDSKATNVNSVWYALESFSPNIVLIIGGVDKGNDYSMLRDLVKQKVSAIVCIGKDNGRIHDAFEDVVDAIVNSSSMSDAVEIASHLAHKGDTVLLSPACASFDRFKNYEDRGTQFKEAVMNL</sequence>
<dbReference type="InterPro" id="IPR004101">
    <property type="entry name" value="Mur_ligase_C"/>
</dbReference>
<feature type="binding site" evidence="7">
    <location>
        <begin position="120"/>
        <end position="126"/>
    </location>
    <ligand>
        <name>ATP</name>
        <dbReference type="ChEBI" id="CHEBI:30616"/>
    </ligand>
</feature>
<dbReference type="InterPro" id="IPR013221">
    <property type="entry name" value="Mur_ligase_cen"/>
</dbReference>
<reference evidence="11" key="1">
    <citation type="journal article" date="2021" name="PeerJ">
        <title>Extensive microbial diversity within the chicken gut microbiome revealed by metagenomics and culture.</title>
        <authorList>
            <person name="Gilroy R."/>
            <person name="Ravi A."/>
            <person name="Getino M."/>
            <person name="Pursley I."/>
            <person name="Horton D.L."/>
            <person name="Alikhan N.F."/>
            <person name="Baker D."/>
            <person name="Gharbi K."/>
            <person name="Hall N."/>
            <person name="Watson M."/>
            <person name="Adriaenssens E.M."/>
            <person name="Foster-Nyarko E."/>
            <person name="Jarju S."/>
            <person name="Secka A."/>
            <person name="Antonio M."/>
            <person name="Oren A."/>
            <person name="Chaudhuri R.R."/>
            <person name="La Ragione R."/>
            <person name="Hildebrand F."/>
            <person name="Pallen M.J."/>
        </authorList>
    </citation>
    <scope>NUCLEOTIDE SEQUENCE</scope>
    <source>
        <strain evidence="11">1719</strain>
    </source>
</reference>
<evidence type="ECO:0000256" key="2">
    <source>
        <dbReference type="ARBA" id="ARBA00004752"/>
    </source>
</evidence>
<evidence type="ECO:0000259" key="9">
    <source>
        <dbReference type="Pfam" id="PF02875"/>
    </source>
</evidence>
<evidence type="ECO:0000256" key="7">
    <source>
        <dbReference type="HAMAP-Rule" id="MF_00639"/>
    </source>
</evidence>
<dbReference type="NCBIfam" id="TIGR01087">
    <property type="entry name" value="murD"/>
    <property type="match status" value="1"/>
</dbReference>
<dbReference type="Gene3D" id="3.40.50.720">
    <property type="entry name" value="NAD(P)-binding Rossmann-like Domain"/>
    <property type="match status" value="1"/>
</dbReference>
<gene>
    <name evidence="7 11" type="primary">murD</name>
    <name evidence="11" type="ORF">H9853_11615</name>
</gene>
<dbReference type="GO" id="GO:0071555">
    <property type="term" value="P:cell wall organization"/>
    <property type="evidence" value="ECO:0007669"/>
    <property type="project" value="UniProtKB-KW"/>
</dbReference>